<proteinExistence type="predicted"/>
<feature type="compositionally biased region" description="Basic and acidic residues" evidence="1">
    <location>
        <begin position="288"/>
        <end position="300"/>
    </location>
</feature>
<keyword evidence="2" id="KW-0812">Transmembrane</keyword>
<evidence type="ECO:0000256" key="1">
    <source>
        <dbReference type="SAM" id="MobiDB-lite"/>
    </source>
</evidence>
<dbReference type="EMBL" id="JAHLQT010037514">
    <property type="protein sequence ID" value="KAG7157316.1"/>
    <property type="molecule type" value="Genomic_DNA"/>
</dbReference>
<keyword evidence="2" id="KW-1133">Transmembrane helix</keyword>
<name>A0A8J5JJQ3_HOMAM</name>
<dbReference type="Proteomes" id="UP000747542">
    <property type="component" value="Unassembled WGS sequence"/>
</dbReference>
<feature type="compositionally biased region" description="Low complexity" evidence="1">
    <location>
        <begin position="273"/>
        <end position="285"/>
    </location>
</feature>
<feature type="region of interest" description="Disordered" evidence="1">
    <location>
        <begin position="175"/>
        <end position="228"/>
    </location>
</feature>
<evidence type="ECO:0000313" key="3">
    <source>
        <dbReference type="EMBL" id="KAG7157316.1"/>
    </source>
</evidence>
<protein>
    <submittedName>
        <fullName evidence="3">Uncharacterized protein</fullName>
    </submittedName>
</protein>
<comment type="caution">
    <text evidence="3">The sequence shown here is derived from an EMBL/GenBank/DDBJ whole genome shotgun (WGS) entry which is preliminary data.</text>
</comment>
<evidence type="ECO:0000256" key="2">
    <source>
        <dbReference type="SAM" id="Phobius"/>
    </source>
</evidence>
<sequence length="339" mass="36719">MAAALHFGMDEAENTLVSTSHIAGEFPPIWLPITGLDPTSGREDPNYTNCLLTGIASSKIVPCYCKRRGGQVLKENTEMGAMNYPSTTQALFALIVMIIVLLFILVYCCWGTFSCTHQDESTATAEEGTVVAQQQGQQVVRGTHMVIVPINNMIYVGDPESRRIYQIPLNQDKPPAYTEAISGGPPPPYAADNSTSESPAPNTPNVLPETRTNLPDLPPSYNDCLSAPSSDKLWQTILNDLAREQQGRQNPEPTPEPPEGQHVQRSESDVDAPKPSIPTSSTPISDNQDQKVPEAPDGRQEGVVLHPANLVTQANVDPSYENRNAEDCEASLPATVQSS</sequence>
<accession>A0A8J5JJQ3</accession>
<organism evidence="3 4">
    <name type="scientific">Homarus americanus</name>
    <name type="common">American lobster</name>
    <dbReference type="NCBI Taxonomy" id="6706"/>
    <lineage>
        <taxon>Eukaryota</taxon>
        <taxon>Metazoa</taxon>
        <taxon>Ecdysozoa</taxon>
        <taxon>Arthropoda</taxon>
        <taxon>Crustacea</taxon>
        <taxon>Multicrustacea</taxon>
        <taxon>Malacostraca</taxon>
        <taxon>Eumalacostraca</taxon>
        <taxon>Eucarida</taxon>
        <taxon>Decapoda</taxon>
        <taxon>Pleocyemata</taxon>
        <taxon>Astacidea</taxon>
        <taxon>Nephropoidea</taxon>
        <taxon>Nephropidae</taxon>
        <taxon>Homarus</taxon>
    </lineage>
</organism>
<keyword evidence="4" id="KW-1185">Reference proteome</keyword>
<feature type="compositionally biased region" description="Basic and acidic residues" evidence="1">
    <location>
        <begin position="262"/>
        <end position="272"/>
    </location>
</feature>
<feature type="region of interest" description="Disordered" evidence="1">
    <location>
        <begin position="245"/>
        <end position="339"/>
    </location>
</feature>
<feature type="compositionally biased region" description="Polar residues" evidence="1">
    <location>
        <begin position="192"/>
        <end position="213"/>
    </location>
</feature>
<feature type="transmembrane region" description="Helical" evidence="2">
    <location>
        <begin position="91"/>
        <end position="113"/>
    </location>
</feature>
<gene>
    <name evidence="3" type="ORF">Hamer_G005726</name>
</gene>
<keyword evidence="2" id="KW-0472">Membrane</keyword>
<evidence type="ECO:0000313" key="4">
    <source>
        <dbReference type="Proteomes" id="UP000747542"/>
    </source>
</evidence>
<reference evidence="3" key="1">
    <citation type="journal article" date="2021" name="Sci. Adv.">
        <title>The American lobster genome reveals insights on longevity, neural, and immune adaptations.</title>
        <authorList>
            <person name="Polinski J.M."/>
            <person name="Zimin A.V."/>
            <person name="Clark K.F."/>
            <person name="Kohn A.B."/>
            <person name="Sadowski N."/>
            <person name="Timp W."/>
            <person name="Ptitsyn A."/>
            <person name="Khanna P."/>
            <person name="Romanova D.Y."/>
            <person name="Williams P."/>
            <person name="Greenwood S.J."/>
            <person name="Moroz L.L."/>
            <person name="Walt D.R."/>
            <person name="Bodnar A.G."/>
        </authorList>
    </citation>
    <scope>NUCLEOTIDE SEQUENCE</scope>
    <source>
        <strain evidence="3">GMGI-L3</strain>
    </source>
</reference>
<dbReference type="AlphaFoldDB" id="A0A8J5JJQ3"/>